<evidence type="ECO:0000256" key="2">
    <source>
        <dbReference type="ARBA" id="ARBA00022519"/>
    </source>
</evidence>
<evidence type="ECO:0000313" key="10">
    <source>
        <dbReference type="Proteomes" id="UP001597327"/>
    </source>
</evidence>
<dbReference type="RefSeq" id="WP_149891286.1">
    <property type="nucleotide sequence ID" value="NZ_JBHUFA010000001.1"/>
</dbReference>
<evidence type="ECO:0000259" key="8">
    <source>
        <dbReference type="PROSITE" id="PS50885"/>
    </source>
</evidence>
<reference evidence="10" key="1">
    <citation type="journal article" date="2019" name="Int. J. Syst. Evol. Microbiol.">
        <title>The Global Catalogue of Microorganisms (GCM) 10K type strain sequencing project: providing services to taxonomists for standard genome sequencing and annotation.</title>
        <authorList>
            <consortium name="The Broad Institute Genomics Platform"/>
            <consortium name="The Broad Institute Genome Sequencing Center for Infectious Disease"/>
            <person name="Wu L."/>
            <person name="Ma J."/>
        </authorList>
    </citation>
    <scope>NUCLEOTIDE SEQUENCE [LARGE SCALE GENOMIC DNA]</scope>
    <source>
        <strain evidence="10">JCM 3369</strain>
    </source>
</reference>
<keyword evidence="2" id="KW-1003">Cell membrane</keyword>
<dbReference type="PROSITE" id="PS50885">
    <property type="entry name" value="HAMP"/>
    <property type="match status" value="1"/>
</dbReference>
<comment type="subcellular location">
    <subcellularLocation>
        <location evidence="1">Cell inner membrane</location>
        <topology evidence="1">Multi-pass membrane protein</topology>
    </subcellularLocation>
</comment>
<evidence type="ECO:0000313" key="9">
    <source>
        <dbReference type="EMBL" id="MFD1694916.1"/>
    </source>
</evidence>
<dbReference type="InterPro" id="IPR000727">
    <property type="entry name" value="T_SNARE_dom"/>
</dbReference>
<gene>
    <name evidence="9" type="ORF">ACFSC7_05255</name>
</gene>
<keyword evidence="10" id="KW-1185">Reference proteome</keyword>
<keyword evidence="2" id="KW-0997">Cell inner membrane</keyword>
<evidence type="ECO:0000256" key="1">
    <source>
        <dbReference type="ARBA" id="ARBA00004429"/>
    </source>
</evidence>
<protein>
    <submittedName>
        <fullName evidence="9">Methyl-accepting chemotaxis protein</fullName>
    </submittedName>
</protein>
<dbReference type="EMBL" id="JBHUFA010000001">
    <property type="protein sequence ID" value="MFD1694916.1"/>
    <property type="molecule type" value="Genomic_DNA"/>
</dbReference>
<feature type="domain" description="HAMP" evidence="8">
    <location>
        <begin position="372"/>
        <end position="425"/>
    </location>
</feature>
<dbReference type="PANTHER" id="PTHR32089">
    <property type="entry name" value="METHYL-ACCEPTING CHEMOTAXIS PROTEIN MCPB"/>
    <property type="match status" value="1"/>
</dbReference>
<evidence type="ECO:0000256" key="5">
    <source>
        <dbReference type="PROSITE-ProRule" id="PRU00284"/>
    </source>
</evidence>
<dbReference type="InterPro" id="IPR003660">
    <property type="entry name" value="HAMP_dom"/>
</dbReference>
<dbReference type="PROSITE" id="PS50192">
    <property type="entry name" value="T_SNARE"/>
    <property type="match status" value="1"/>
</dbReference>
<proteinExistence type="inferred from homology"/>
<dbReference type="SUPFAM" id="SSF58104">
    <property type="entry name" value="Methyl-accepting chemotaxis protein (MCP) signaling domain"/>
    <property type="match status" value="1"/>
</dbReference>
<dbReference type="SMART" id="SM00283">
    <property type="entry name" value="MA"/>
    <property type="match status" value="1"/>
</dbReference>
<dbReference type="Proteomes" id="UP001597327">
    <property type="component" value="Unassembled WGS sequence"/>
</dbReference>
<dbReference type="Gene3D" id="1.10.287.950">
    <property type="entry name" value="Methyl-accepting chemotaxis protein"/>
    <property type="match status" value="1"/>
</dbReference>
<dbReference type="CDD" id="cd06225">
    <property type="entry name" value="HAMP"/>
    <property type="match status" value="1"/>
</dbReference>
<dbReference type="Pfam" id="PF00015">
    <property type="entry name" value="MCPsignal"/>
    <property type="match status" value="1"/>
</dbReference>
<comment type="caution">
    <text evidence="9">The sequence shown here is derived from an EMBL/GenBank/DDBJ whole genome shotgun (WGS) entry which is preliminary data.</text>
</comment>
<feature type="domain" description="T-SNARE coiled-coil homology" evidence="7">
    <location>
        <begin position="617"/>
        <end position="679"/>
    </location>
</feature>
<name>A0ABW4JTQ3_9HYPH</name>
<evidence type="ECO:0000259" key="7">
    <source>
        <dbReference type="PROSITE" id="PS50192"/>
    </source>
</evidence>
<dbReference type="InterPro" id="IPR004089">
    <property type="entry name" value="MCPsignal_dom"/>
</dbReference>
<sequence length="812" mass="86489">MLPALRLSRKVPILFVAVSALVAVGIGAASYLTSASSVVSLTKSRLQSAAVQGRDDLVEYLDAIRQDLLLVAENPGTASAIGDLTGAWTLWAQFGGNPEVELVKGYVTENPFPVGERQKLDKGNTGSGYDAIHAKYHPWFRSLQETRGYYDVFLFDARGNLIYSVFKETDFATNFNADGGGPWAMTGLGDVYRRAMEMSEPGNVVYSDFAFYGPSNDAPASFMATRVANGNGETVGVLAFQMPVDRINNVISQVSGLGASGELLLVGQDRYLRSESRSSGTDGDVLKTKLDDPIVSEAFAKGKAVGETVFFGGTEVLMDVETFDYFGHTYALVASESLEEMAAPVVDLRNRMLIVGALLLVIASAIGLWASRSITGPINRIVKAMGDLARGDVNVALDLNRTHDEIGEMFQAVEIFRQNAVQRELLETVATKERARERKRQEAMEETIARFRGTMASSLDTVNEQMSRMKDSAATLEDVASSAATQSGEATLSTNEASQYVATVASATEEMTATVQEIAKQTGSAREIVDRTAETARASDEKVAALSQAAEHIGSVINLIRDIAEQTNLLALNATIEAARAGEAGRGFAVVASEVKQLAEQTSRATDEISSQIAGIQDSVRDAADSIAEIAERITEVQTLTSSVAGAVEEQHAAISEIAQSARSASDGTGAVTRNMDSIADSVRHTSREAGSVNSVADLVTIASRGLTSEVEDFLKGVVADVEARRQSLRGAVNHEVLAKSEDGRRQPARLLGVTVSGGQLLGAEGLEVSSTVTLVLPDKRELIAKVTAATEDGYDLTFPTRLAEADALIAA</sequence>
<dbReference type="Pfam" id="PF00672">
    <property type="entry name" value="HAMP"/>
    <property type="match status" value="1"/>
</dbReference>
<organism evidence="9 10">
    <name type="scientific">Roseibium aestuarii</name>
    <dbReference type="NCBI Taxonomy" id="2600299"/>
    <lineage>
        <taxon>Bacteria</taxon>
        <taxon>Pseudomonadati</taxon>
        <taxon>Pseudomonadota</taxon>
        <taxon>Alphaproteobacteria</taxon>
        <taxon>Hyphomicrobiales</taxon>
        <taxon>Stappiaceae</taxon>
        <taxon>Roseibium</taxon>
    </lineage>
</organism>
<evidence type="ECO:0000259" key="6">
    <source>
        <dbReference type="PROSITE" id="PS50111"/>
    </source>
</evidence>
<dbReference type="PROSITE" id="PS50111">
    <property type="entry name" value="CHEMOTAXIS_TRANSDUC_2"/>
    <property type="match status" value="1"/>
</dbReference>
<comment type="similarity">
    <text evidence="4">Belongs to the methyl-accepting chemotaxis (MCP) protein family.</text>
</comment>
<dbReference type="PANTHER" id="PTHR32089:SF112">
    <property type="entry name" value="LYSOZYME-LIKE PROTEIN-RELATED"/>
    <property type="match status" value="1"/>
</dbReference>
<feature type="domain" description="Methyl-accepting transducer" evidence="6">
    <location>
        <begin position="472"/>
        <end position="694"/>
    </location>
</feature>
<dbReference type="SMART" id="SM00304">
    <property type="entry name" value="HAMP"/>
    <property type="match status" value="1"/>
</dbReference>
<evidence type="ECO:0000256" key="4">
    <source>
        <dbReference type="ARBA" id="ARBA00029447"/>
    </source>
</evidence>
<accession>A0ABW4JTQ3</accession>
<keyword evidence="3 5" id="KW-0807">Transducer</keyword>
<dbReference type="Gene3D" id="6.10.340.10">
    <property type="match status" value="1"/>
</dbReference>
<keyword evidence="2" id="KW-0472">Membrane</keyword>
<evidence type="ECO:0000256" key="3">
    <source>
        <dbReference type="ARBA" id="ARBA00023224"/>
    </source>
</evidence>